<gene>
    <name evidence="5" type="ORF">CCS41_04985</name>
</gene>
<dbReference type="Proteomes" id="UP000261875">
    <property type="component" value="Chromosome"/>
</dbReference>
<evidence type="ECO:0000259" key="4">
    <source>
        <dbReference type="Pfam" id="PF21937"/>
    </source>
</evidence>
<dbReference type="InterPro" id="IPR053947">
    <property type="entry name" value="YscD_ppl__2nd"/>
</dbReference>
<reference evidence="5 6" key="1">
    <citation type="submission" date="2017-05" db="EMBL/GenBank/DDBJ databases">
        <title>Genome sequence of Candidatus Fukatsuia symbiotica and Candidatus Hamiltonella defensa from Acyrthosiphon pisum strain 5D.</title>
        <authorList>
            <person name="Patel V.A."/>
            <person name="Chevignon G."/>
            <person name="Russell J.A."/>
            <person name="Oliver K.M."/>
        </authorList>
    </citation>
    <scope>NUCLEOTIDE SEQUENCE [LARGE SCALE GENOMIC DNA]</scope>
    <source>
        <strain evidence="5 6">5D</strain>
    </source>
</reference>
<dbReference type="AlphaFoldDB" id="A0A2U8I4D7"/>
<dbReference type="Pfam" id="PF21937">
    <property type="entry name" value="Yop-YscD_ppl_2nd"/>
    <property type="match status" value="1"/>
</dbReference>
<dbReference type="Gene3D" id="3.30.1340.30">
    <property type="match status" value="1"/>
</dbReference>
<name>A0A2U8I4D7_9GAMM</name>
<keyword evidence="1" id="KW-0472">Membrane</keyword>
<feature type="domain" description="YscD-like Bon-like" evidence="3">
    <location>
        <begin position="273"/>
        <end position="334"/>
    </location>
</feature>
<dbReference type="InterPro" id="IPR053946">
    <property type="entry name" value="YscD_ppl_3rd"/>
</dbReference>
<proteinExistence type="predicted"/>
<dbReference type="InterPro" id="IPR032034">
    <property type="entry name" value="YscD_ppl_1st"/>
</dbReference>
<dbReference type="OrthoDB" id="7066518at2"/>
<keyword evidence="6" id="KW-1185">Reference proteome</keyword>
<dbReference type="Pfam" id="PF16693">
    <property type="entry name" value="Yop-YscD_ppl_1st"/>
    <property type="match status" value="1"/>
</dbReference>
<organism evidence="5 6">
    <name type="scientific">Candidatus Fukatsuia symbiotica</name>
    <dbReference type="NCBI Taxonomy" id="1878942"/>
    <lineage>
        <taxon>Bacteria</taxon>
        <taxon>Pseudomonadati</taxon>
        <taxon>Pseudomonadota</taxon>
        <taxon>Gammaproteobacteria</taxon>
        <taxon>Enterobacterales</taxon>
        <taxon>Yersiniaceae</taxon>
        <taxon>Candidatus Fukatsuia</taxon>
    </lineage>
</organism>
<keyword evidence="1" id="KW-0812">Transmembrane</keyword>
<sequence>MNAQLKVRLLNGELNGREVRLPAGDFTLGEQGCDVLLPLQKGEILILKVAENQVFMQAPGRVWVNGRVFDVKNALPLHQVIEASGVMMVLGEHNDTLSGISIPSSSGRGSLLLLSGCALLLLLVVSIGLFWLSGHHKVDESDQPTGIESQLAHQLQLLKLKDIKSSWQPDGSVQLSGYCLSSEAMRRLQNFLTMNAVVYRNELVCDDHLIVSVSDVLRQYGYQDAEVSEGNQPGRVTIHGTIQAGPQWKKVQDVLTAMPGLQGWNVINHDGELLQLLVGKLRSSGLLGYLSLTQNKKNIVISGQLSGEQQQKLNNILTVVHQEQPDFLPIVYQNIPASDQSKQLLPAEIVSYGGNQESAFMELANGLRLQQGTILPNGYKVIFLSAHGIQLMRGNNLVHIPLDF</sequence>
<evidence type="ECO:0000313" key="6">
    <source>
        <dbReference type="Proteomes" id="UP000261875"/>
    </source>
</evidence>
<dbReference type="InterPro" id="IPR012843">
    <property type="entry name" value="YscD"/>
</dbReference>
<dbReference type="EMBL" id="CP021659">
    <property type="protein sequence ID" value="AWK13979.1"/>
    <property type="molecule type" value="Genomic_DNA"/>
</dbReference>
<evidence type="ECO:0000256" key="1">
    <source>
        <dbReference type="SAM" id="Phobius"/>
    </source>
</evidence>
<dbReference type="NCBIfam" id="TIGR02500">
    <property type="entry name" value="type_III_yscD"/>
    <property type="match status" value="1"/>
</dbReference>
<evidence type="ECO:0000259" key="2">
    <source>
        <dbReference type="Pfam" id="PF16693"/>
    </source>
</evidence>
<dbReference type="KEGG" id="fsm:CCS41_04985"/>
<evidence type="ECO:0000313" key="5">
    <source>
        <dbReference type="EMBL" id="AWK13979.1"/>
    </source>
</evidence>
<keyword evidence="1" id="KW-1133">Transmembrane helix</keyword>
<accession>A0A2U8I4D7</accession>
<protein>
    <submittedName>
        <fullName evidence="5">EscD/YscD/HrpQ family type III secretion system inner membrane ring protein</fullName>
    </submittedName>
</protein>
<dbReference type="Pfam" id="PF21934">
    <property type="entry name" value="Yop-YscD_ppl_3rd"/>
    <property type="match status" value="1"/>
</dbReference>
<dbReference type="STRING" id="1878942.GCA_900128755_01210"/>
<dbReference type="RefSeq" id="WP_072550218.1">
    <property type="nucleotide sequence ID" value="NZ_CP021659.1"/>
</dbReference>
<feature type="transmembrane region" description="Helical" evidence="1">
    <location>
        <begin position="111"/>
        <end position="132"/>
    </location>
</feature>
<feature type="domain" description="YscD-like Bon-like" evidence="4">
    <location>
        <begin position="207"/>
        <end position="270"/>
    </location>
</feature>
<feature type="domain" description="YscD-like Bon-like" evidence="2">
    <location>
        <begin position="158"/>
        <end position="205"/>
    </location>
</feature>
<evidence type="ECO:0000259" key="3">
    <source>
        <dbReference type="Pfam" id="PF21934"/>
    </source>
</evidence>